<gene>
    <name evidence="1" type="ORF">BDK89_4067</name>
</gene>
<dbReference type="Proteomes" id="UP000294558">
    <property type="component" value="Unassembled WGS sequence"/>
</dbReference>
<evidence type="ECO:0000313" key="2">
    <source>
        <dbReference type="Proteomes" id="UP000294558"/>
    </source>
</evidence>
<dbReference type="EMBL" id="SOAU01000001">
    <property type="protein sequence ID" value="TDT18447.1"/>
    <property type="molecule type" value="Genomic_DNA"/>
</dbReference>
<reference evidence="1 2" key="1">
    <citation type="submission" date="2019-03" db="EMBL/GenBank/DDBJ databases">
        <title>Sequencing the genomes of 1000 actinobacteria strains.</title>
        <authorList>
            <person name="Klenk H.-P."/>
        </authorList>
    </citation>
    <scope>NUCLEOTIDE SEQUENCE [LARGE SCALE GENOMIC DNA]</scope>
    <source>
        <strain evidence="1 2">DSM 18936</strain>
    </source>
</reference>
<name>A0A4R7I456_9ACTN</name>
<accession>A0A4R7I456</accession>
<evidence type="ECO:0000313" key="1">
    <source>
        <dbReference type="EMBL" id="TDT18447.1"/>
    </source>
</evidence>
<dbReference type="RefSeq" id="WP_133870666.1">
    <property type="nucleotide sequence ID" value="NZ_SOAU01000001.1"/>
</dbReference>
<comment type="caution">
    <text evidence="1">The sequence shown here is derived from an EMBL/GenBank/DDBJ whole genome shotgun (WGS) entry which is preliminary data.</text>
</comment>
<proteinExistence type="predicted"/>
<organism evidence="1 2">
    <name type="scientific">Ilumatobacter fluminis</name>
    <dbReference type="NCBI Taxonomy" id="467091"/>
    <lineage>
        <taxon>Bacteria</taxon>
        <taxon>Bacillati</taxon>
        <taxon>Actinomycetota</taxon>
        <taxon>Acidimicrobiia</taxon>
        <taxon>Acidimicrobiales</taxon>
        <taxon>Ilumatobacteraceae</taxon>
        <taxon>Ilumatobacter</taxon>
    </lineage>
</organism>
<dbReference type="AlphaFoldDB" id="A0A4R7I456"/>
<protein>
    <submittedName>
        <fullName evidence="1">Uncharacterized protein</fullName>
    </submittedName>
</protein>
<sequence length="93" mass="10382">MNRLDWNALQVGDRVLVHDETDARAPLLPGRVTRVERASGSNDVAIRVPVKGGKSEIVLPPRLSVHLDDLDPIARCWRCEARVDGFVRPMTTK</sequence>
<keyword evidence="2" id="KW-1185">Reference proteome</keyword>